<evidence type="ECO:0000313" key="3">
    <source>
        <dbReference type="Proteomes" id="UP000294963"/>
    </source>
</evidence>
<feature type="transmembrane region" description="Helical" evidence="1">
    <location>
        <begin position="5"/>
        <end position="24"/>
    </location>
</feature>
<organism evidence="2 3">
    <name type="scientific">Acinetobacter calcoaceticus</name>
    <dbReference type="NCBI Taxonomy" id="471"/>
    <lineage>
        <taxon>Bacteria</taxon>
        <taxon>Pseudomonadati</taxon>
        <taxon>Pseudomonadota</taxon>
        <taxon>Gammaproteobacteria</taxon>
        <taxon>Moraxellales</taxon>
        <taxon>Moraxellaceae</taxon>
        <taxon>Acinetobacter</taxon>
        <taxon>Acinetobacter calcoaceticus/baumannii complex</taxon>
    </lineage>
</organism>
<reference evidence="2 3" key="1">
    <citation type="submission" date="2019-03" db="EMBL/GenBank/DDBJ databases">
        <title>Genomic analyses of the natural microbiome of Caenorhabditis elegans.</title>
        <authorList>
            <person name="Samuel B."/>
        </authorList>
    </citation>
    <scope>NUCLEOTIDE SEQUENCE [LARGE SCALE GENOMIC DNA]</scope>
    <source>
        <strain evidence="2 3">JUb89</strain>
    </source>
</reference>
<gene>
    <name evidence="2" type="ORF">EC844_101380</name>
</gene>
<sequence>MKKILLMYIFIALIMVAVLSVLSYNAGVGYVYVLWYGVQVQSNIWVLVFTALTMSFMLHLSWIAFRFYLSRQQRKLQHVLSFDALHPYEQLGVVWILQEAEEQQTFIQQVFNQSGLLKQIVQARLLFKQKKYAQALVILDASPAATFELAEIQRIEIYLAQKDVMQALTHLEFLNGHQMSPWLIQVNLTYQHRIFELWAEFALLAPWLFLHATTSPSLEKTAMQAWLVQLLSQFEQAQSDDLTRLKQKYLENLAIIQKMPFETQVLWLKVLTRLEQMSSSQEELALHLLELRFDQDVFYLWFQQQLLKEHTDYISIENYIRQLEGRYPSMPVLSFAQWHIYSATQRFLEAEQLLTRYPDNILMNYLRIKSTLTGQDDLLRQLNLVFENDVKFLQFKI</sequence>
<accession>A0A4R1YA78</accession>
<dbReference type="AlphaFoldDB" id="A0A4R1YA78"/>
<evidence type="ECO:0000313" key="2">
    <source>
        <dbReference type="EMBL" id="TCM71093.1"/>
    </source>
</evidence>
<dbReference type="EMBL" id="SLVJ01000001">
    <property type="protein sequence ID" value="TCM71093.1"/>
    <property type="molecule type" value="Genomic_DNA"/>
</dbReference>
<dbReference type="Proteomes" id="UP000294963">
    <property type="component" value="Unassembled WGS sequence"/>
</dbReference>
<keyword evidence="1" id="KW-0812">Transmembrane</keyword>
<keyword evidence="3" id="KW-1185">Reference proteome</keyword>
<comment type="caution">
    <text evidence="2">The sequence shown here is derived from an EMBL/GenBank/DDBJ whole genome shotgun (WGS) entry which is preliminary data.</text>
</comment>
<dbReference type="OrthoDB" id="6711459at2"/>
<protein>
    <recommendedName>
        <fullName evidence="4">Heme biosynthesis protein HemY</fullName>
    </recommendedName>
</protein>
<keyword evidence="1" id="KW-0472">Membrane</keyword>
<evidence type="ECO:0008006" key="4">
    <source>
        <dbReference type="Google" id="ProtNLM"/>
    </source>
</evidence>
<proteinExistence type="predicted"/>
<name>A0A4R1YA78_ACICA</name>
<keyword evidence="1" id="KW-1133">Transmembrane helix</keyword>
<evidence type="ECO:0000256" key="1">
    <source>
        <dbReference type="SAM" id="Phobius"/>
    </source>
</evidence>
<feature type="transmembrane region" description="Helical" evidence="1">
    <location>
        <begin position="44"/>
        <end position="65"/>
    </location>
</feature>